<evidence type="ECO:0000313" key="2">
    <source>
        <dbReference type="EMBL" id="SVD24828.1"/>
    </source>
</evidence>
<dbReference type="SUPFAM" id="SSF53613">
    <property type="entry name" value="Ribokinase-like"/>
    <property type="match status" value="1"/>
</dbReference>
<gene>
    <name evidence="2" type="ORF">METZ01_LOCUS377682</name>
</gene>
<evidence type="ECO:0000259" key="1">
    <source>
        <dbReference type="Pfam" id="PF00294"/>
    </source>
</evidence>
<feature type="domain" description="Carbohydrate kinase PfkB" evidence="1">
    <location>
        <begin position="16"/>
        <end position="133"/>
    </location>
</feature>
<dbReference type="GO" id="GO:0033785">
    <property type="term" value="F:heptose 7-phosphate kinase activity"/>
    <property type="evidence" value="ECO:0007669"/>
    <property type="project" value="TreeGrafter"/>
</dbReference>
<reference evidence="2" key="1">
    <citation type="submission" date="2018-05" db="EMBL/GenBank/DDBJ databases">
        <authorList>
            <person name="Lanie J.A."/>
            <person name="Ng W.-L."/>
            <person name="Kazmierczak K.M."/>
            <person name="Andrzejewski T.M."/>
            <person name="Davidsen T.M."/>
            <person name="Wayne K.J."/>
            <person name="Tettelin H."/>
            <person name="Glass J.I."/>
            <person name="Rusch D."/>
            <person name="Podicherti R."/>
            <person name="Tsui H.-C.T."/>
            <person name="Winkler M.E."/>
        </authorList>
    </citation>
    <scope>NUCLEOTIDE SEQUENCE</scope>
</reference>
<dbReference type="Gene3D" id="3.40.1190.20">
    <property type="match status" value="1"/>
</dbReference>
<dbReference type="GO" id="GO:0033786">
    <property type="term" value="F:heptose-1-phosphate adenylyltransferase activity"/>
    <property type="evidence" value="ECO:0007669"/>
    <property type="project" value="TreeGrafter"/>
</dbReference>
<organism evidence="2">
    <name type="scientific">marine metagenome</name>
    <dbReference type="NCBI Taxonomy" id="408172"/>
    <lineage>
        <taxon>unclassified sequences</taxon>
        <taxon>metagenomes</taxon>
        <taxon>ecological metagenomes</taxon>
    </lineage>
</organism>
<sequence length="145" mass="15867">ADSQTSSQFGDIGKYKKCDLITPTEYEARASVSDNQSGLVVLSEKLRSHTEVNNILLKQGKDGLFIHKFFDKRKTHVNDSIMPLNKNPVDIAGAGDSMLIASSLSMAISNDIWISALFGSMAASIQISREGNIPIKKNEILDLLK</sequence>
<name>A0A382TTM3_9ZZZZ</name>
<feature type="non-terminal residue" evidence="2">
    <location>
        <position position="1"/>
    </location>
</feature>
<dbReference type="Pfam" id="PF00294">
    <property type="entry name" value="PfkB"/>
    <property type="match status" value="1"/>
</dbReference>
<accession>A0A382TTM3</accession>
<protein>
    <recommendedName>
        <fullName evidence="1">Carbohydrate kinase PfkB domain-containing protein</fullName>
    </recommendedName>
</protein>
<dbReference type="InterPro" id="IPR011611">
    <property type="entry name" value="PfkB_dom"/>
</dbReference>
<proteinExistence type="predicted"/>
<dbReference type="PANTHER" id="PTHR46969">
    <property type="entry name" value="BIFUNCTIONAL PROTEIN HLDE"/>
    <property type="match status" value="1"/>
</dbReference>
<dbReference type="EMBL" id="UINC01138712">
    <property type="protein sequence ID" value="SVD24828.1"/>
    <property type="molecule type" value="Genomic_DNA"/>
</dbReference>
<dbReference type="InterPro" id="IPR029056">
    <property type="entry name" value="Ribokinase-like"/>
</dbReference>
<dbReference type="GO" id="GO:0005829">
    <property type="term" value="C:cytosol"/>
    <property type="evidence" value="ECO:0007669"/>
    <property type="project" value="TreeGrafter"/>
</dbReference>
<dbReference type="AlphaFoldDB" id="A0A382TTM3"/>
<dbReference type="PANTHER" id="PTHR46969:SF1">
    <property type="entry name" value="BIFUNCTIONAL PROTEIN HLDE"/>
    <property type="match status" value="1"/>
</dbReference>